<dbReference type="InterPro" id="IPR013762">
    <property type="entry name" value="Integrase-like_cat_sf"/>
</dbReference>
<keyword evidence="1" id="KW-0233">DNA recombination</keyword>
<dbReference type="InterPro" id="IPR011010">
    <property type="entry name" value="DNA_brk_join_enz"/>
</dbReference>
<evidence type="ECO:0000256" key="1">
    <source>
        <dbReference type="ARBA" id="ARBA00023172"/>
    </source>
</evidence>
<reference evidence="3" key="1">
    <citation type="journal article" date="2014" name="Genome Announc.">
        <title>Draft genome sequence of Weissella oryzae SG25T, isolated from fermented rice grains.</title>
        <authorList>
            <person name="Tanizawa Y."/>
            <person name="Fujisawa T."/>
            <person name="Mochizuki T."/>
            <person name="Kaminuma E."/>
            <person name="Suzuki Y."/>
            <person name="Nakamura Y."/>
            <person name="Tohno M."/>
        </authorList>
    </citation>
    <scope>NUCLEOTIDE SEQUENCE [LARGE SCALE GENOMIC DNA]</scope>
    <source>
        <strain evidence="3">DSM 25784 / JCM 18191 / LMG 30913 / SG25</strain>
    </source>
</reference>
<dbReference type="SUPFAM" id="SSF56349">
    <property type="entry name" value="DNA breaking-rejoining enzymes"/>
    <property type="match status" value="1"/>
</dbReference>
<evidence type="ECO:0000313" key="2">
    <source>
        <dbReference type="EMBL" id="GAK31375.1"/>
    </source>
</evidence>
<dbReference type="EMBL" id="DF820492">
    <property type="protein sequence ID" value="GAK31375.1"/>
    <property type="molecule type" value="Genomic_DNA"/>
</dbReference>
<dbReference type="AlphaFoldDB" id="A0A069CUA4"/>
<accession>A0A069CUA4</accession>
<protein>
    <submittedName>
        <fullName evidence="2">Phage integrase</fullName>
    </submittedName>
</protein>
<dbReference type="Gene3D" id="1.10.443.10">
    <property type="entry name" value="Intergrase catalytic core"/>
    <property type="match status" value="1"/>
</dbReference>
<dbReference type="GO" id="GO:0003677">
    <property type="term" value="F:DNA binding"/>
    <property type="evidence" value="ECO:0007669"/>
    <property type="project" value="InterPro"/>
</dbReference>
<sequence>MDIKTLQAQVGHDDINTTHNIYAAVTKDMRVKMADVFTSLVNF</sequence>
<keyword evidence="3" id="KW-1185">Reference proteome</keyword>
<gene>
    <name evidence="2" type="ORF">WOSG25_090730</name>
</gene>
<dbReference type="Proteomes" id="UP000030643">
    <property type="component" value="Unassembled WGS sequence"/>
</dbReference>
<dbReference type="GO" id="GO:0015074">
    <property type="term" value="P:DNA integration"/>
    <property type="evidence" value="ECO:0007669"/>
    <property type="project" value="InterPro"/>
</dbReference>
<evidence type="ECO:0000313" key="3">
    <source>
        <dbReference type="Proteomes" id="UP000030643"/>
    </source>
</evidence>
<dbReference type="GO" id="GO:0006310">
    <property type="term" value="P:DNA recombination"/>
    <property type="evidence" value="ECO:0007669"/>
    <property type="project" value="UniProtKB-KW"/>
</dbReference>
<dbReference type="RefSeq" id="WP_242868527.1">
    <property type="nucleotide sequence ID" value="NZ_DF820492.1"/>
</dbReference>
<name>A0A069CUA4_WEIOS</name>
<proteinExistence type="predicted"/>
<organism evidence="2 3">
    <name type="scientific">Weissella oryzae (strain DSM 25784 / JCM 18191 / LMG 30913 / SG25)</name>
    <dbReference type="NCBI Taxonomy" id="1329250"/>
    <lineage>
        <taxon>Bacteria</taxon>
        <taxon>Bacillati</taxon>
        <taxon>Bacillota</taxon>
        <taxon>Bacilli</taxon>
        <taxon>Lactobacillales</taxon>
        <taxon>Lactobacillaceae</taxon>
        <taxon>Weissella</taxon>
    </lineage>
</organism>